<evidence type="ECO:0000313" key="1">
    <source>
        <dbReference type="EMBL" id="KHG21859.1"/>
    </source>
</evidence>
<gene>
    <name evidence="1" type="ORF">F383_26459</name>
</gene>
<evidence type="ECO:0000313" key="2">
    <source>
        <dbReference type="Proteomes" id="UP000032142"/>
    </source>
</evidence>
<reference evidence="2" key="1">
    <citation type="submission" date="2014-09" db="EMBL/GenBank/DDBJ databases">
        <authorList>
            <person name="Mudge J."/>
            <person name="Ramaraj T."/>
            <person name="Lindquist I.E."/>
            <person name="Bharti A.K."/>
            <person name="Sundararajan A."/>
            <person name="Cameron C.T."/>
            <person name="Woodward J.E."/>
            <person name="May G.D."/>
            <person name="Brubaker C."/>
            <person name="Broadhvest J."/>
            <person name="Wilkins T.A."/>
        </authorList>
    </citation>
    <scope>NUCLEOTIDE SEQUENCE</scope>
    <source>
        <strain evidence="2">cv. AKA8401</strain>
    </source>
</reference>
<dbReference type="AlphaFoldDB" id="A0A0B0PBW0"/>
<name>A0A0B0PBW0_GOSAR</name>
<dbReference type="EMBL" id="KN419862">
    <property type="protein sequence ID" value="KHG21859.1"/>
    <property type="molecule type" value="Genomic_DNA"/>
</dbReference>
<dbReference type="Proteomes" id="UP000032142">
    <property type="component" value="Unassembled WGS sequence"/>
</dbReference>
<sequence length="17" mass="1987">MAKIPLYTARNRNNHTS</sequence>
<protein>
    <submittedName>
        <fullName evidence="1">Uncharacterized protein</fullName>
    </submittedName>
</protein>
<keyword evidence="2" id="KW-1185">Reference proteome</keyword>
<accession>A0A0B0PBW0</accession>
<proteinExistence type="predicted"/>
<organism evidence="1 2">
    <name type="scientific">Gossypium arboreum</name>
    <name type="common">Tree cotton</name>
    <name type="synonym">Gossypium nanking</name>
    <dbReference type="NCBI Taxonomy" id="29729"/>
    <lineage>
        <taxon>Eukaryota</taxon>
        <taxon>Viridiplantae</taxon>
        <taxon>Streptophyta</taxon>
        <taxon>Embryophyta</taxon>
        <taxon>Tracheophyta</taxon>
        <taxon>Spermatophyta</taxon>
        <taxon>Magnoliopsida</taxon>
        <taxon>eudicotyledons</taxon>
        <taxon>Gunneridae</taxon>
        <taxon>Pentapetalae</taxon>
        <taxon>rosids</taxon>
        <taxon>malvids</taxon>
        <taxon>Malvales</taxon>
        <taxon>Malvaceae</taxon>
        <taxon>Malvoideae</taxon>
        <taxon>Gossypium</taxon>
    </lineage>
</organism>